<dbReference type="RefSeq" id="WP_179917544.1">
    <property type="nucleotide sequence ID" value="NZ_CP058909.1"/>
</dbReference>
<proteinExistence type="predicted"/>
<accession>A0A7D5TF48</accession>
<evidence type="ECO:0000256" key="1">
    <source>
        <dbReference type="SAM" id="MobiDB-lite"/>
    </source>
</evidence>
<dbReference type="OrthoDB" id="242096at2157"/>
<feature type="compositionally biased region" description="Basic and acidic residues" evidence="1">
    <location>
        <begin position="126"/>
        <end position="135"/>
    </location>
</feature>
<dbReference type="Proteomes" id="UP000509346">
    <property type="component" value="Chromosome"/>
</dbReference>
<evidence type="ECO:0000313" key="3">
    <source>
        <dbReference type="Proteomes" id="UP000509346"/>
    </source>
</evidence>
<sequence>MNGRWGGRAVSENVILLAMALAAVLLAMSVVTSISGGPTDPDRPRASFVFEADGTDVVVTHYGGDRLNGSHVSVESATRGSLGTFADAEDGTCATPVENVTRGSECRVPGAVYEQLYVVWNGSDGDRLVLDRRPADPTPSPTPTATPTPTPTPTPGAVTPPGTPPNGTATPGNGTAAPNGTLTPGLNGTAAPEGTPAANGTSTPTGAAMPRGSKAPALARADG</sequence>
<dbReference type="KEGG" id="hpel:HZS54_18310"/>
<dbReference type="GeneID" id="56084585"/>
<reference evidence="2 3" key="1">
    <citation type="submission" date="2020-07" db="EMBL/GenBank/DDBJ databases">
        <title>Halosimplex litoreum sp. nov. and Halosimplex rubrum sp. nov., isolated from different salt environments.</title>
        <authorList>
            <person name="Cui H."/>
        </authorList>
    </citation>
    <scope>NUCLEOTIDE SEQUENCE [LARGE SCALE GENOMIC DNA]</scope>
    <source>
        <strain evidence="2 3">R2</strain>
    </source>
</reference>
<organism evidence="2 3">
    <name type="scientific">Halosimplex pelagicum</name>
    <dbReference type="NCBI Taxonomy" id="869886"/>
    <lineage>
        <taxon>Archaea</taxon>
        <taxon>Methanobacteriati</taxon>
        <taxon>Methanobacteriota</taxon>
        <taxon>Stenosarchaea group</taxon>
        <taxon>Halobacteria</taxon>
        <taxon>Halobacteriales</taxon>
        <taxon>Haloarculaceae</taxon>
        <taxon>Halosimplex</taxon>
    </lineage>
</organism>
<dbReference type="EMBL" id="CP058909">
    <property type="protein sequence ID" value="QLH80096.1"/>
    <property type="molecule type" value="Genomic_DNA"/>
</dbReference>
<evidence type="ECO:0000313" key="2">
    <source>
        <dbReference type="EMBL" id="QLH80096.1"/>
    </source>
</evidence>
<gene>
    <name evidence="2" type="ORF">HZS54_18310</name>
</gene>
<name>A0A7D5TF48_9EURY</name>
<protein>
    <recommendedName>
        <fullName evidence="4">Type IV pilin N-terminal domain-containing protein</fullName>
    </recommendedName>
</protein>
<feature type="compositionally biased region" description="Low complexity" evidence="1">
    <location>
        <begin position="155"/>
        <end position="181"/>
    </location>
</feature>
<feature type="compositionally biased region" description="Pro residues" evidence="1">
    <location>
        <begin position="136"/>
        <end position="154"/>
    </location>
</feature>
<dbReference type="AlphaFoldDB" id="A0A7D5TF48"/>
<feature type="region of interest" description="Disordered" evidence="1">
    <location>
        <begin position="126"/>
        <end position="223"/>
    </location>
</feature>
<evidence type="ECO:0008006" key="4">
    <source>
        <dbReference type="Google" id="ProtNLM"/>
    </source>
</evidence>
<keyword evidence="3" id="KW-1185">Reference proteome</keyword>